<accession>A0A1M7YUC2</accession>
<sequence length="35" mass="4223">MRLQVAWIYVIWVSEIYVKMFQDTQTAGKQFFPVV</sequence>
<proteinExistence type="predicted"/>
<protein>
    <submittedName>
        <fullName evidence="1">Uncharacterized protein</fullName>
    </submittedName>
</protein>
<gene>
    <name evidence="1" type="ORF">VQ7734_01971</name>
</gene>
<name>A0A1M7YUC2_9VIBR</name>
<dbReference type="STRING" id="1117707.VQ7734_01971"/>
<organism evidence="1 2">
    <name type="scientific">Vibrio quintilis</name>
    <dbReference type="NCBI Taxonomy" id="1117707"/>
    <lineage>
        <taxon>Bacteria</taxon>
        <taxon>Pseudomonadati</taxon>
        <taxon>Pseudomonadota</taxon>
        <taxon>Gammaproteobacteria</taxon>
        <taxon>Vibrionales</taxon>
        <taxon>Vibrionaceae</taxon>
        <taxon>Vibrio</taxon>
    </lineage>
</organism>
<dbReference type="Proteomes" id="UP000184600">
    <property type="component" value="Unassembled WGS sequence"/>
</dbReference>
<dbReference type="EMBL" id="FRFG01000022">
    <property type="protein sequence ID" value="SHO56202.1"/>
    <property type="molecule type" value="Genomic_DNA"/>
</dbReference>
<evidence type="ECO:0000313" key="2">
    <source>
        <dbReference type="Proteomes" id="UP000184600"/>
    </source>
</evidence>
<dbReference type="AlphaFoldDB" id="A0A1M7YUC2"/>
<evidence type="ECO:0000313" key="1">
    <source>
        <dbReference type="EMBL" id="SHO56202.1"/>
    </source>
</evidence>
<reference evidence="2" key="1">
    <citation type="submission" date="2016-12" db="EMBL/GenBank/DDBJ databases">
        <authorList>
            <person name="Rodrigo-Torres L."/>
            <person name="Arahal R.D."/>
            <person name="Lucena T."/>
        </authorList>
    </citation>
    <scope>NUCLEOTIDE SEQUENCE [LARGE SCALE GENOMIC DNA]</scope>
</reference>
<keyword evidence="2" id="KW-1185">Reference proteome</keyword>